<dbReference type="AlphaFoldDB" id="A0A381PP45"/>
<reference evidence="3" key="1">
    <citation type="submission" date="2018-05" db="EMBL/GenBank/DDBJ databases">
        <authorList>
            <person name="Lanie J.A."/>
            <person name="Ng W.-L."/>
            <person name="Kazmierczak K.M."/>
            <person name="Andrzejewski T.M."/>
            <person name="Davidsen T.M."/>
            <person name="Wayne K.J."/>
            <person name="Tettelin H."/>
            <person name="Glass J.I."/>
            <person name="Rusch D."/>
            <person name="Podicherti R."/>
            <person name="Tsui H.-C.T."/>
            <person name="Winkler M.E."/>
        </authorList>
    </citation>
    <scope>NUCLEOTIDE SEQUENCE</scope>
</reference>
<feature type="transmembrane region" description="Helical" evidence="1">
    <location>
        <begin position="223"/>
        <end position="241"/>
    </location>
</feature>
<sequence>MKKVLFILFQLGTLVGQASSFDLFDVIVYSEYYFDGIMAEVDGEVKVESLPLNFEMGVPANTDSVFFVSGSADSEAEVKHLSVLNTNNRSFIQVNVLESKFRIFIFYPIEKNGANRSGEFNLEINHDIEDAHIILQEPLVAENFTFSEKDAETFQDQHGLNFKRIHLNNFRANTNKSVSFNYENPSNDISINTLQGMLSDNAPASAPQPSQSKTPPVRHRLPLWQPLVVLGVVAIVVGWMFHTQRKLENKGEMVTVHESGKGKFCTQCGTPIEAHQKFCANCGVQL</sequence>
<gene>
    <name evidence="3" type="ORF">METZ01_LOCUS21102</name>
</gene>
<dbReference type="Pfam" id="PF13240">
    <property type="entry name" value="Zn_Ribbon_1"/>
    <property type="match status" value="1"/>
</dbReference>
<keyword evidence="1" id="KW-1133">Transmembrane helix</keyword>
<evidence type="ECO:0000313" key="3">
    <source>
        <dbReference type="EMBL" id="SUZ68248.1"/>
    </source>
</evidence>
<proteinExistence type="predicted"/>
<protein>
    <recommendedName>
        <fullName evidence="2">Zinc-ribbon domain-containing protein</fullName>
    </recommendedName>
</protein>
<dbReference type="EMBL" id="UINC01001035">
    <property type="protein sequence ID" value="SUZ68248.1"/>
    <property type="molecule type" value="Genomic_DNA"/>
</dbReference>
<keyword evidence="1" id="KW-0472">Membrane</keyword>
<feature type="domain" description="Zinc-ribbon" evidence="2">
    <location>
        <begin position="264"/>
        <end position="283"/>
    </location>
</feature>
<name>A0A381PP45_9ZZZZ</name>
<accession>A0A381PP45</accession>
<evidence type="ECO:0000259" key="2">
    <source>
        <dbReference type="Pfam" id="PF13240"/>
    </source>
</evidence>
<organism evidence="3">
    <name type="scientific">marine metagenome</name>
    <dbReference type="NCBI Taxonomy" id="408172"/>
    <lineage>
        <taxon>unclassified sequences</taxon>
        <taxon>metagenomes</taxon>
        <taxon>ecological metagenomes</taxon>
    </lineage>
</organism>
<evidence type="ECO:0000256" key="1">
    <source>
        <dbReference type="SAM" id="Phobius"/>
    </source>
</evidence>
<dbReference type="InterPro" id="IPR026870">
    <property type="entry name" value="Zinc_ribbon_dom"/>
</dbReference>
<keyword evidence="1" id="KW-0812">Transmembrane</keyword>